<keyword evidence="6 9" id="KW-1133">Transmembrane helix</keyword>
<keyword evidence="8" id="KW-0270">Exopolysaccharide synthesis</keyword>
<protein>
    <submittedName>
        <fullName evidence="11">Sugar transferase</fullName>
    </submittedName>
</protein>
<accession>A0ABT8AGM2</accession>
<dbReference type="PANTHER" id="PTHR30576">
    <property type="entry name" value="COLANIC BIOSYNTHESIS UDP-GLUCOSE LIPID CARRIER TRANSFERASE"/>
    <property type="match status" value="1"/>
</dbReference>
<evidence type="ECO:0000256" key="5">
    <source>
        <dbReference type="ARBA" id="ARBA00022692"/>
    </source>
</evidence>
<evidence type="ECO:0000256" key="8">
    <source>
        <dbReference type="ARBA" id="ARBA00023169"/>
    </source>
</evidence>
<dbReference type="GO" id="GO:0016829">
    <property type="term" value="F:lyase activity"/>
    <property type="evidence" value="ECO:0007669"/>
    <property type="project" value="UniProtKB-KW"/>
</dbReference>
<evidence type="ECO:0000256" key="7">
    <source>
        <dbReference type="ARBA" id="ARBA00023136"/>
    </source>
</evidence>
<feature type="domain" description="Bacterial sugar transferase" evidence="10">
    <location>
        <begin position="276"/>
        <end position="469"/>
    </location>
</feature>
<dbReference type="EMBL" id="JAUFPN010000310">
    <property type="protein sequence ID" value="MDN3568890.1"/>
    <property type="molecule type" value="Genomic_DNA"/>
</dbReference>
<evidence type="ECO:0000313" key="11">
    <source>
        <dbReference type="EMBL" id="MDN3568890.1"/>
    </source>
</evidence>
<proteinExistence type="inferred from homology"/>
<evidence type="ECO:0000259" key="10">
    <source>
        <dbReference type="Pfam" id="PF02397"/>
    </source>
</evidence>
<keyword evidence="7 9" id="KW-0472">Membrane</keyword>
<evidence type="ECO:0000256" key="1">
    <source>
        <dbReference type="ARBA" id="ARBA00004236"/>
    </source>
</evidence>
<keyword evidence="4 11" id="KW-0808">Transferase</keyword>
<evidence type="ECO:0000256" key="2">
    <source>
        <dbReference type="ARBA" id="ARBA00006464"/>
    </source>
</evidence>
<evidence type="ECO:0000256" key="4">
    <source>
        <dbReference type="ARBA" id="ARBA00022679"/>
    </source>
</evidence>
<dbReference type="Pfam" id="PF02397">
    <property type="entry name" value="Bac_transf"/>
    <property type="match status" value="1"/>
</dbReference>
<gene>
    <name evidence="11" type="ORF">QWZ14_31315</name>
</gene>
<name>A0ABT8AGM2_9PROT</name>
<keyword evidence="12" id="KW-1185">Reference proteome</keyword>
<dbReference type="InterPro" id="IPR003362">
    <property type="entry name" value="Bact_transf"/>
</dbReference>
<feature type="transmembrane region" description="Helical" evidence="9">
    <location>
        <begin position="60"/>
        <end position="81"/>
    </location>
</feature>
<keyword evidence="5 9" id="KW-0812">Transmembrane</keyword>
<comment type="subcellular location">
    <subcellularLocation>
        <location evidence="1">Cell membrane</location>
    </subcellularLocation>
</comment>
<evidence type="ECO:0000256" key="3">
    <source>
        <dbReference type="ARBA" id="ARBA00022475"/>
    </source>
</evidence>
<organism evidence="11 12">
    <name type="scientific">Paeniroseomonas aquatica</name>
    <dbReference type="NCBI Taxonomy" id="373043"/>
    <lineage>
        <taxon>Bacteria</taxon>
        <taxon>Pseudomonadati</taxon>
        <taxon>Pseudomonadota</taxon>
        <taxon>Alphaproteobacteria</taxon>
        <taxon>Acetobacterales</taxon>
        <taxon>Acetobacteraceae</taxon>
        <taxon>Paeniroseomonas</taxon>
    </lineage>
</organism>
<comment type="similarity">
    <text evidence="2">Belongs to the bacterial sugar transferase family.</text>
</comment>
<evidence type="ECO:0000256" key="6">
    <source>
        <dbReference type="ARBA" id="ARBA00022989"/>
    </source>
</evidence>
<evidence type="ECO:0000256" key="9">
    <source>
        <dbReference type="SAM" id="Phobius"/>
    </source>
</evidence>
<keyword evidence="11" id="KW-0456">Lyase</keyword>
<feature type="transmembrane region" description="Helical" evidence="9">
    <location>
        <begin position="281"/>
        <end position="305"/>
    </location>
</feature>
<dbReference type="Proteomes" id="UP001529369">
    <property type="component" value="Unassembled WGS sequence"/>
</dbReference>
<evidence type="ECO:0000313" key="12">
    <source>
        <dbReference type="Proteomes" id="UP001529369"/>
    </source>
</evidence>
<sequence length="475" mass="50426">MQEMVPTPAAGFAGTARSLPGLLPRPGWQQAALRRLALPAADAAAAVAALAAVPPQAGAWDWRAALLLPACFGAVHLWLGLYDTAGRASPERLRLRVIGALLATGLAVALLAPGGGPGAAAALLLAGLLAAPLGLLAELLLRPLLIRASAWGARAILLGQGPATAGLAERLLRQPELGLRPIGFAAGTPGEPPMPVPYLGTVAEAARRLDGHPVVGIAVMPECPGLEFAGLPFRRVIALPAGPGLPALRVRPRSLGGELGLEVAGPAAEGPHRRIKRGLELCVAVPALLLALPVIGLLVLAIRLISPGPALYVQPRVGYRGRPVRILKLRTMHRDAEALLADLLARDPAARAEWDRHMKLARDPRVLPWIGEAMRRSSLDELPQLWNVVCGDLSLIGPRPFPAYHVSRFSAEFQELRASVKPGLTGLWQVSERSDADLTRQEAIDRFYIRNWSLWLDLYILLKTVPAVLAARGAR</sequence>
<keyword evidence="3" id="KW-1003">Cell membrane</keyword>
<dbReference type="GO" id="GO:0016740">
    <property type="term" value="F:transferase activity"/>
    <property type="evidence" value="ECO:0007669"/>
    <property type="project" value="UniProtKB-KW"/>
</dbReference>
<reference evidence="12" key="1">
    <citation type="journal article" date="2019" name="Int. J. Syst. Evol. Microbiol.">
        <title>The Global Catalogue of Microorganisms (GCM) 10K type strain sequencing project: providing services to taxonomists for standard genome sequencing and annotation.</title>
        <authorList>
            <consortium name="The Broad Institute Genomics Platform"/>
            <consortium name="The Broad Institute Genome Sequencing Center for Infectious Disease"/>
            <person name="Wu L."/>
            <person name="Ma J."/>
        </authorList>
    </citation>
    <scope>NUCLEOTIDE SEQUENCE [LARGE SCALE GENOMIC DNA]</scope>
    <source>
        <strain evidence="12">CECT 7131</strain>
    </source>
</reference>
<feature type="transmembrane region" description="Helical" evidence="9">
    <location>
        <begin position="118"/>
        <end position="141"/>
    </location>
</feature>
<dbReference type="RefSeq" id="WP_290321012.1">
    <property type="nucleotide sequence ID" value="NZ_JAUFPN010000310.1"/>
</dbReference>
<feature type="transmembrane region" description="Helical" evidence="9">
    <location>
        <begin position="93"/>
        <end position="112"/>
    </location>
</feature>
<comment type="caution">
    <text evidence="11">The sequence shown here is derived from an EMBL/GenBank/DDBJ whole genome shotgun (WGS) entry which is preliminary data.</text>
</comment>
<dbReference type="PANTHER" id="PTHR30576:SF4">
    <property type="entry name" value="UNDECAPRENYL-PHOSPHATE GALACTOSE PHOSPHOTRANSFERASE"/>
    <property type="match status" value="1"/>
</dbReference>